<dbReference type="Proteomes" id="UP000005167">
    <property type="component" value="Unassembled WGS sequence"/>
</dbReference>
<evidence type="ECO:0000313" key="1">
    <source>
        <dbReference type="EMBL" id="EGW54596.1"/>
    </source>
</evidence>
<keyword evidence="2" id="KW-1185">Reference proteome</keyword>
<organism evidence="1 2">
    <name type="scientific">endosymbiont of Tevnia jerichonana</name>
    <name type="common">vent Tica</name>
    <dbReference type="NCBI Taxonomy" id="1049564"/>
    <lineage>
        <taxon>Bacteria</taxon>
        <taxon>Pseudomonadati</taxon>
        <taxon>Pseudomonadota</taxon>
        <taxon>Gammaproteobacteria</taxon>
        <taxon>sulfur-oxidizing symbionts</taxon>
    </lineage>
</organism>
<sequence>MLHLLPVCMKGVGVDPGTERWRAAFCRSLSWSRSRPRTL</sequence>
<proteinExistence type="predicted"/>
<protein>
    <submittedName>
        <fullName evidence="1">Uncharacterized protein</fullName>
    </submittedName>
</protein>
<name>G2FF49_9GAMM</name>
<comment type="caution">
    <text evidence="1">The sequence shown here is derived from an EMBL/GenBank/DDBJ whole genome shotgun (WGS) entry which is preliminary data.</text>
</comment>
<reference evidence="1 2" key="1">
    <citation type="journal article" date="2011" name="ISME J.">
        <title>The endosymbionts of the deep-sea tubeworms Riftia pachyptila and Tevnia jerichonana share an identical physiology as revealed by proteogenomic analyses.</title>
        <authorList>
            <person name="Gardebrecht A."/>
            <person name="Markert S."/>
            <person name="Felbeck H."/>
            <person name="Thuermer A."/>
            <person name="Albrecht D."/>
            <person name="Wollherr A."/>
            <person name="Kabisch J."/>
            <person name="Lehmann R."/>
            <person name="Daniel R."/>
            <person name="Liesegang H."/>
            <person name="Hecker M."/>
            <person name="Sievert S.M."/>
            <person name="Schweder T."/>
        </authorList>
    </citation>
    <scope>NUCLEOTIDE SEQUENCE [LARGE SCALE GENOMIC DNA]</scope>
</reference>
<accession>G2FF49</accession>
<evidence type="ECO:0000313" key="2">
    <source>
        <dbReference type="Proteomes" id="UP000005167"/>
    </source>
</evidence>
<gene>
    <name evidence="1" type="ORF">TevJSym_ak00600</name>
</gene>
<dbReference type="AlphaFoldDB" id="G2FF49"/>
<dbReference type="EMBL" id="AFZB01000011">
    <property type="protein sequence ID" value="EGW54596.1"/>
    <property type="molecule type" value="Genomic_DNA"/>
</dbReference>